<gene>
    <name evidence="2" type="ORF">HanXRQr2_Chr07g0301551</name>
</gene>
<keyword evidence="1" id="KW-1133">Transmembrane helix</keyword>
<reference evidence="2" key="2">
    <citation type="submission" date="2020-06" db="EMBL/GenBank/DDBJ databases">
        <title>Helianthus annuus Genome sequencing and assembly Release 2.</title>
        <authorList>
            <person name="Gouzy J."/>
            <person name="Langlade N."/>
            <person name="Munos S."/>
        </authorList>
    </citation>
    <scope>NUCLEOTIDE SEQUENCE</scope>
    <source>
        <tissue evidence="2">Leaves</tissue>
    </source>
</reference>
<keyword evidence="1" id="KW-0812">Transmembrane</keyword>
<dbReference type="EMBL" id="MNCJ02000322">
    <property type="protein sequence ID" value="KAF5799175.1"/>
    <property type="molecule type" value="Genomic_DNA"/>
</dbReference>
<dbReference type="AlphaFoldDB" id="A0A9K3NGS5"/>
<name>A0A9K3NGS5_HELAN</name>
<organism evidence="2 3">
    <name type="scientific">Helianthus annuus</name>
    <name type="common">Common sunflower</name>
    <dbReference type="NCBI Taxonomy" id="4232"/>
    <lineage>
        <taxon>Eukaryota</taxon>
        <taxon>Viridiplantae</taxon>
        <taxon>Streptophyta</taxon>
        <taxon>Embryophyta</taxon>
        <taxon>Tracheophyta</taxon>
        <taxon>Spermatophyta</taxon>
        <taxon>Magnoliopsida</taxon>
        <taxon>eudicotyledons</taxon>
        <taxon>Gunneridae</taxon>
        <taxon>Pentapetalae</taxon>
        <taxon>asterids</taxon>
        <taxon>campanulids</taxon>
        <taxon>Asterales</taxon>
        <taxon>Asteraceae</taxon>
        <taxon>Asteroideae</taxon>
        <taxon>Heliantheae alliance</taxon>
        <taxon>Heliantheae</taxon>
        <taxon>Helianthus</taxon>
    </lineage>
</organism>
<reference evidence="2" key="1">
    <citation type="journal article" date="2017" name="Nature">
        <title>The sunflower genome provides insights into oil metabolism, flowering and Asterid evolution.</title>
        <authorList>
            <person name="Badouin H."/>
            <person name="Gouzy J."/>
            <person name="Grassa C.J."/>
            <person name="Murat F."/>
            <person name="Staton S.E."/>
            <person name="Cottret L."/>
            <person name="Lelandais-Briere C."/>
            <person name="Owens G.L."/>
            <person name="Carrere S."/>
            <person name="Mayjonade B."/>
            <person name="Legrand L."/>
            <person name="Gill N."/>
            <person name="Kane N.C."/>
            <person name="Bowers J.E."/>
            <person name="Hubner S."/>
            <person name="Bellec A."/>
            <person name="Berard A."/>
            <person name="Berges H."/>
            <person name="Blanchet N."/>
            <person name="Boniface M.C."/>
            <person name="Brunel D."/>
            <person name="Catrice O."/>
            <person name="Chaidir N."/>
            <person name="Claudel C."/>
            <person name="Donnadieu C."/>
            <person name="Faraut T."/>
            <person name="Fievet G."/>
            <person name="Helmstetter N."/>
            <person name="King M."/>
            <person name="Knapp S.J."/>
            <person name="Lai Z."/>
            <person name="Le Paslier M.C."/>
            <person name="Lippi Y."/>
            <person name="Lorenzon L."/>
            <person name="Mandel J.R."/>
            <person name="Marage G."/>
            <person name="Marchand G."/>
            <person name="Marquand E."/>
            <person name="Bret-Mestries E."/>
            <person name="Morien E."/>
            <person name="Nambeesan S."/>
            <person name="Nguyen T."/>
            <person name="Pegot-Espagnet P."/>
            <person name="Pouilly N."/>
            <person name="Raftis F."/>
            <person name="Sallet E."/>
            <person name="Schiex T."/>
            <person name="Thomas J."/>
            <person name="Vandecasteele C."/>
            <person name="Vares D."/>
            <person name="Vear F."/>
            <person name="Vautrin S."/>
            <person name="Crespi M."/>
            <person name="Mangin B."/>
            <person name="Burke J.M."/>
            <person name="Salse J."/>
            <person name="Munos S."/>
            <person name="Vincourt P."/>
            <person name="Rieseberg L.H."/>
            <person name="Langlade N.B."/>
        </authorList>
    </citation>
    <scope>NUCLEOTIDE SEQUENCE</scope>
    <source>
        <tissue evidence="2">Leaves</tissue>
    </source>
</reference>
<keyword evidence="3" id="KW-1185">Reference proteome</keyword>
<evidence type="ECO:0000313" key="2">
    <source>
        <dbReference type="EMBL" id="KAF5799175.1"/>
    </source>
</evidence>
<dbReference type="Gramene" id="mRNA:HanXRQr2_Chr07g0301551">
    <property type="protein sequence ID" value="CDS:HanXRQr2_Chr07g0301551.1"/>
    <property type="gene ID" value="HanXRQr2_Chr07g0301551"/>
</dbReference>
<dbReference type="Proteomes" id="UP000215914">
    <property type="component" value="Unassembled WGS sequence"/>
</dbReference>
<sequence length="54" mass="6632">MFGCNHLWWLTFVIVQIDRIVVVCVIVSHHRKLDWLLCNRFKVGILFRNFWPDF</sequence>
<accession>A0A9K3NGS5</accession>
<evidence type="ECO:0000313" key="3">
    <source>
        <dbReference type="Proteomes" id="UP000215914"/>
    </source>
</evidence>
<keyword evidence="1" id="KW-0472">Membrane</keyword>
<protein>
    <submittedName>
        <fullName evidence="2">Uncharacterized protein</fullName>
    </submittedName>
</protein>
<comment type="caution">
    <text evidence="2">The sequence shown here is derived from an EMBL/GenBank/DDBJ whole genome shotgun (WGS) entry which is preliminary data.</text>
</comment>
<proteinExistence type="predicted"/>
<evidence type="ECO:0000256" key="1">
    <source>
        <dbReference type="SAM" id="Phobius"/>
    </source>
</evidence>
<feature type="transmembrane region" description="Helical" evidence="1">
    <location>
        <begin position="6"/>
        <end position="27"/>
    </location>
</feature>